<name>A0A8H6Y646_9AGAR</name>
<comment type="catalytic activity">
    <reaction evidence="1">
        <text>Release of an N-terminal aspartate or glutamate from a peptide, with a preference for aspartate.</text>
        <dbReference type="EC" id="3.4.11.21"/>
    </reaction>
</comment>
<evidence type="ECO:0000313" key="12">
    <source>
        <dbReference type="EMBL" id="KAF7352876.1"/>
    </source>
</evidence>
<dbReference type="SUPFAM" id="SSF53187">
    <property type="entry name" value="Zn-dependent exopeptidases"/>
    <property type="match status" value="1"/>
</dbReference>
<dbReference type="PANTHER" id="PTHR28570">
    <property type="entry name" value="ASPARTYL AMINOPEPTIDASE"/>
    <property type="match status" value="1"/>
</dbReference>
<dbReference type="SUPFAM" id="SSF101821">
    <property type="entry name" value="Aminopeptidase/glucanase lid domain"/>
    <property type="match status" value="1"/>
</dbReference>
<keyword evidence="7 11" id="KW-0479">Metal-binding</keyword>
<dbReference type="AlphaFoldDB" id="A0A8H6Y646"/>
<dbReference type="InterPro" id="IPR023358">
    <property type="entry name" value="Peptidase_M18_dom2"/>
</dbReference>
<evidence type="ECO:0000256" key="3">
    <source>
        <dbReference type="ARBA" id="ARBA00008290"/>
    </source>
</evidence>
<evidence type="ECO:0000256" key="11">
    <source>
        <dbReference type="RuleBase" id="RU004386"/>
    </source>
</evidence>
<protein>
    <recommendedName>
        <fullName evidence="4">aspartyl aminopeptidase</fullName>
        <ecNumber evidence="4">3.4.11.21</ecNumber>
    </recommendedName>
</protein>
<evidence type="ECO:0000256" key="2">
    <source>
        <dbReference type="ARBA" id="ARBA00001947"/>
    </source>
</evidence>
<keyword evidence="13" id="KW-1185">Reference proteome</keyword>
<proteinExistence type="inferred from homology"/>
<evidence type="ECO:0000256" key="8">
    <source>
        <dbReference type="ARBA" id="ARBA00022801"/>
    </source>
</evidence>
<comment type="similarity">
    <text evidence="3 11">Belongs to the peptidase M18 family.</text>
</comment>
<sequence>MHLMSTSMHGPEAALRFLSFVNASPTPFHAVHNAIVRLEKAGFQKVLEKDDWEENVKPGGKYYFSRNQAALVAFTLPQKWKQGAGVSIVATHVDSPNLKVRPVSKRSKEGYLQVGVETYGGGIWHSWLDRDLSLAGRVVTANADGFKSKLVKIDRPILRIPTLAIHLDRNVNESFKFNQETEFVPVLGQIASQLNGSPTNDSGPQKTKATSIQNNHHPALLSLLASELSVAPEEIHDFELSLYDTQPSVLGGLNSEFIFSPRMDNLFSSFAAVEALAQSVSTPDFQTLEGNVNCIALFNHEEIGSVSTSGADSNLLPLLINRLSPTPSTFAQSVANSFLVSADMGHALHPNYTSKHEDNHKPSMNGGVVIKTNAKQRYASDAITSFMVKQLIERKGGKVQEYEVRNDMACGSTVGPMLSKMGVKTCDVGCAMLSMHSIRETAGSHDVQNYIDLFRSLFESYAELESNLIVD</sequence>
<dbReference type="PANTHER" id="PTHR28570:SF3">
    <property type="entry name" value="ASPARTYL AMINOPEPTIDASE"/>
    <property type="match status" value="1"/>
</dbReference>
<dbReference type="CDD" id="cd05658">
    <property type="entry name" value="M18_DAP"/>
    <property type="match status" value="1"/>
</dbReference>
<accession>A0A8H6Y646</accession>
<keyword evidence="10 11" id="KW-0482">Metalloprotease</keyword>
<dbReference type="EC" id="3.4.11.21" evidence="4"/>
<keyword evidence="5 11" id="KW-0031">Aminopeptidase</keyword>
<keyword evidence="8 11" id="KW-0378">Hydrolase</keyword>
<evidence type="ECO:0000256" key="10">
    <source>
        <dbReference type="ARBA" id="ARBA00023049"/>
    </source>
</evidence>
<dbReference type="GO" id="GO:0008270">
    <property type="term" value="F:zinc ion binding"/>
    <property type="evidence" value="ECO:0007669"/>
    <property type="project" value="InterPro"/>
</dbReference>
<dbReference type="OrthoDB" id="9880441at2759"/>
<comment type="caution">
    <text evidence="12">The sequence shown here is derived from an EMBL/GenBank/DDBJ whole genome shotgun (WGS) entry which is preliminary data.</text>
</comment>
<dbReference type="Gene3D" id="3.40.630.10">
    <property type="entry name" value="Zn peptidases"/>
    <property type="match status" value="1"/>
</dbReference>
<evidence type="ECO:0000256" key="9">
    <source>
        <dbReference type="ARBA" id="ARBA00022833"/>
    </source>
</evidence>
<dbReference type="GO" id="GO:0006508">
    <property type="term" value="P:proteolysis"/>
    <property type="evidence" value="ECO:0007669"/>
    <property type="project" value="UniProtKB-KW"/>
</dbReference>
<evidence type="ECO:0000256" key="6">
    <source>
        <dbReference type="ARBA" id="ARBA00022670"/>
    </source>
</evidence>
<organism evidence="12 13">
    <name type="scientific">Mycena venus</name>
    <dbReference type="NCBI Taxonomy" id="2733690"/>
    <lineage>
        <taxon>Eukaryota</taxon>
        <taxon>Fungi</taxon>
        <taxon>Dikarya</taxon>
        <taxon>Basidiomycota</taxon>
        <taxon>Agaricomycotina</taxon>
        <taxon>Agaricomycetes</taxon>
        <taxon>Agaricomycetidae</taxon>
        <taxon>Agaricales</taxon>
        <taxon>Marasmiineae</taxon>
        <taxon>Mycenaceae</taxon>
        <taxon>Mycena</taxon>
    </lineage>
</organism>
<dbReference type="GO" id="GO:0000324">
    <property type="term" value="C:fungal-type vacuole"/>
    <property type="evidence" value="ECO:0007669"/>
    <property type="project" value="TreeGrafter"/>
</dbReference>
<evidence type="ECO:0000256" key="5">
    <source>
        <dbReference type="ARBA" id="ARBA00022438"/>
    </source>
</evidence>
<dbReference type="FunFam" id="2.30.250.10:FF:000001">
    <property type="entry name" value="Aspartyl aminopeptidase 1"/>
    <property type="match status" value="1"/>
</dbReference>
<keyword evidence="9 11" id="KW-0862">Zinc</keyword>
<dbReference type="PRINTS" id="PR00932">
    <property type="entry name" value="AMINO1PTASE"/>
</dbReference>
<dbReference type="InterPro" id="IPR001948">
    <property type="entry name" value="Peptidase_M18"/>
</dbReference>
<dbReference type="Pfam" id="PF02127">
    <property type="entry name" value="Peptidase_M18"/>
    <property type="match status" value="1"/>
</dbReference>
<keyword evidence="6 11" id="KW-0645">Protease</keyword>
<evidence type="ECO:0000313" key="13">
    <source>
        <dbReference type="Proteomes" id="UP000620124"/>
    </source>
</evidence>
<dbReference type="GO" id="GO:0004177">
    <property type="term" value="F:aminopeptidase activity"/>
    <property type="evidence" value="ECO:0007669"/>
    <property type="project" value="UniProtKB-KW"/>
</dbReference>
<evidence type="ECO:0000256" key="7">
    <source>
        <dbReference type="ARBA" id="ARBA00022723"/>
    </source>
</evidence>
<gene>
    <name evidence="12" type="ORF">MVEN_01254800</name>
</gene>
<comment type="cofactor">
    <cofactor evidence="2">
        <name>Zn(2+)</name>
        <dbReference type="ChEBI" id="CHEBI:29105"/>
    </cofactor>
</comment>
<dbReference type="EMBL" id="JACAZI010000009">
    <property type="protein sequence ID" value="KAF7352876.1"/>
    <property type="molecule type" value="Genomic_DNA"/>
</dbReference>
<reference evidence="12" key="1">
    <citation type="submission" date="2020-05" db="EMBL/GenBank/DDBJ databases">
        <title>Mycena genomes resolve the evolution of fungal bioluminescence.</title>
        <authorList>
            <person name="Tsai I.J."/>
        </authorList>
    </citation>
    <scope>NUCLEOTIDE SEQUENCE</scope>
    <source>
        <strain evidence="12">CCC161011</strain>
    </source>
</reference>
<dbReference type="GO" id="GO:0008237">
    <property type="term" value="F:metallopeptidase activity"/>
    <property type="evidence" value="ECO:0007669"/>
    <property type="project" value="UniProtKB-KW"/>
</dbReference>
<evidence type="ECO:0000256" key="1">
    <source>
        <dbReference type="ARBA" id="ARBA00001335"/>
    </source>
</evidence>
<dbReference type="NCBIfam" id="NF002759">
    <property type="entry name" value="PRK02813.1"/>
    <property type="match status" value="1"/>
</dbReference>
<evidence type="ECO:0000256" key="4">
    <source>
        <dbReference type="ARBA" id="ARBA00011965"/>
    </source>
</evidence>
<dbReference type="Proteomes" id="UP000620124">
    <property type="component" value="Unassembled WGS sequence"/>
</dbReference>
<dbReference type="Gene3D" id="2.30.250.10">
    <property type="entry name" value="Aminopeptidase i, Domain 2"/>
    <property type="match status" value="1"/>
</dbReference>